<evidence type="ECO:0000313" key="2">
    <source>
        <dbReference type="EMBL" id="KAF0747276.1"/>
    </source>
</evidence>
<feature type="domain" description="Reverse transcriptase" evidence="1">
    <location>
        <begin position="1"/>
        <end position="104"/>
    </location>
</feature>
<dbReference type="AlphaFoldDB" id="A0A6G0Y1N2"/>
<proteinExistence type="predicted"/>
<dbReference type="Proteomes" id="UP000478052">
    <property type="component" value="Unassembled WGS sequence"/>
</dbReference>
<reference evidence="2 3" key="1">
    <citation type="submission" date="2019-08" db="EMBL/GenBank/DDBJ databases">
        <title>Whole genome of Aphis craccivora.</title>
        <authorList>
            <person name="Voronova N.V."/>
            <person name="Shulinski R.S."/>
            <person name="Bandarenka Y.V."/>
            <person name="Zhorov D.G."/>
            <person name="Warner D."/>
        </authorList>
    </citation>
    <scope>NUCLEOTIDE SEQUENCE [LARGE SCALE GENOMIC DNA]</scope>
    <source>
        <strain evidence="2">180601</strain>
        <tissue evidence="2">Whole Body</tissue>
    </source>
</reference>
<evidence type="ECO:0000313" key="3">
    <source>
        <dbReference type="Proteomes" id="UP000478052"/>
    </source>
</evidence>
<keyword evidence="3" id="KW-1185">Reference proteome</keyword>
<accession>A0A6G0Y1N2</accession>
<dbReference type="EMBL" id="VUJU01006896">
    <property type="protein sequence ID" value="KAF0747276.1"/>
    <property type="molecule type" value="Genomic_DNA"/>
</dbReference>
<comment type="caution">
    <text evidence="2">The sequence shown here is derived from an EMBL/GenBank/DDBJ whole genome shotgun (WGS) entry which is preliminary data.</text>
</comment>
<name>A0A6G0Y1N2_APHCR</name>
<organism evidence="2 3">
    <name type="scientific">Aphis craccivora</name>
    <name type="common">Cowpea aphid</name>
    <dbReference type="NCBI Taxonomy" id="307492"/>
    <lineage>
        <taxon>Eukaryota</taxon>
        <taxon>Metazoa</taxon>
        <taxon>Ecdysozoa</taxon>
        <taxon>Arthropoda</taxon>
        <taxon>Hexapoda</taxon>
        <taxon>Insecta</taxon>
        <taxon>Pterygota</taxon>
        <taxon>Neoptera</taxon>
        <taxon>Paraneoptera</taxon>
        <taxon>Hemiptera</taxon>
        <taxon>Sternorrhyncha</taxon>
        <taxon>Aphidomorpha</taxon>
        <taxon>Aphidoidea</taxon>
        <taxon>Aphididae</taxon>
        <taxon>Aphidini</taxon>
        <taxon>Aphis</taxon>
        <taxon>Aphis</taxon>
    </lineage>
</organism>
<gene>
    <name evidence="2" type="ORF">FWK35_00018111</name>
</gene>
<dbReference type="OrthoDB" id="6612143at2759"/>
<dbReference type="PROSITE" id="PS50878">
    <property type="entry name" value="RT_POL"/>
    <property type="match status" value="1"/>
</dbReference>
<sequence>MYDDLLRIAMPGNIQGMSSASVIAFADDVAVVATGHTTALLEESMNTSLDAVSRWMSKTSLTLSVSKTKAIMLTTKRGYTQPRFYLEDEMLQLKEHVRYLGVELCRVLGFRKHLECAAAKATTTITSLSRLMPNIGGPRQKK</sequence>
<protein>
    <recommendedName>
        <fullName evidence="1">Reverse transcriptase domain-containing protein</fullName>
    </recommendedName>
</protein>
<dbReference type="Pfam" id="PF00078">
    <property type="entry name" value="RVT_1"/>
    <property type="match status" value="1"/>
</dbReference>
<dbReference type="InterPro" id="IPR000477">
    <property type="entry name" value="RT_dom"/>
</dbReference>
<evidence type="ECO:0000259" key="1">
    <source>
        <dbReference type="PROSITE" id="PS50878"/>
    </source>
</evidence>